<feature type="coiled-coil region" evidence="1">
    <location>
        <begin position="195"/>
        <end position="222"/>
    </location>
</feature>
<proteinExistence type="predicted"/>
<reference evidence="2 3" key="1">
    <citation type="submission" date="2018-06" db="EMBL/GenBank/DDBJ databases">
        <authorList>
            <consortium name="Pathogen Informatics"/>
            <person name="Doyle S."/>
        </authorList>
    </citation>
    <scope>NUCLEOTIDE SEQUENCE [LARGE SCALE GENOMIC DNA]</scope>
    <source>
        <strain evidence="2 3">NCTC10526</strain>
    </source>
</reference>
<evidence type="ECO:0000313" key="2">
    <source>
        <dbReference type="EMBL" id="SUD90800.1"/>
    </source>
</evidence>
<accession>A0A379LJK7</accession>
<sequence length="236" mass="28059">MKFYKDIRPLKWIVVVLGALLLTMLLPKCKTSENFFLKIDKEKVESVSGNEANRVINIDGNRYFLIRRIVYQEFYPIIERPPREILSYEYYLLNADTNAKMYPHKNMYVLTKEGLIKTNRVPEFGLASDGVVYNNSIYYLIDMPTNEPLTDCKVFNWYNDKAAKKGKNPYPNEYTYIARFDKQNNRFIIDSTAVYLLSEREKDRLERHKKRLKGEIESVNWASYQIDHMKKFDCNK</sequence>
<organism evidence="2 3">
    <name type="scientific">Psychrobacter phenylpyruvicus</name>
    <dbReference type="NCBI Taxonomy" id="29432"/>
    <lineage>
        <taxon>Bacteria</taxon>
        <taxon>Pseudomonadati</taxon>
        <taxon>Pseudomonadota</taxon>
        <taxon>Gammaproteobacteria</taxon>
        <taxon>Moraxellales</taxon>
        <taxon>Moraxellaceae</taxon>
        <taxon>Psychrobacter</taxon>
    </lineage>
</organism>
<name>A0A379LJK7_9GAMM</name>
<evidence type="ECO:0000313" key="3">
    <source>
        <dbReference type="Proteomes" id="UP000254123"/>
    </source>
</evidence>
<dbReference type="EMBL" id="UGVC01000001">
    <property type="protein sequence ID" value="SUD90800.1"/>
    <property type="molecule type" value="Genomic_DNA"/>
</dbReference>
<keyword evidence="3" id="KW-1185">Reference proteome</keyword>
<dbReference type="RefSeq" id="WP_028858822.1">
    <property type="nucleotide sequence ID" value="NZ_CAJHAQ010000001.1"/>
</dbReference>
<gene>
    <name evidence="2" type="ORF">NCTC10526_01146</name>
</gene>
<protein>
    <submittedName>
        <fullName evidence="2">Uncharacterized protein</fullName>
    </submittedName>
</protein>
<dbReference type="AlphaFoldDB" id="A0A379LJK7"/>
<keyword evidence="1" id="KW-0175">Coiled coil</keyword>
<dbReference type="Proteomes" id="UP000254123">
    <property type="component" value="Unassembled WGS sequence"/>
</dbReference>
<evidence type="ECO:0000256" key="1">
    <source>
        <dbReference type="SAM" id="Coils"/>
    </source>
</evidence>
<dbReference type="STRING" id="1123034.GCA_000685805_01282"/>